<organism evidence="1 2">
    <name type="scientific">Gymnopilus junonius</name>
    <name type="common">Spectacular rustgill mushroom</name>
    <name type="synonym">Gymnopilus spectabilis subsp. junonius</name>
    <dbReference type="NCBI Taxonomy" id="109634"/>
    <lineage>
        <taxon>Eukaryota</taxon>
        <taxon>Fungi</taxon>
        <taxon>Dikarya</taxon>
        <taxon>Basidiomycota</taxon>
        <taxon>Agaricomycotina</taxon>
        <taxon>Agaricomycetes</taxon>
        <taxon>Agaricomycetidae</taxon>
        <taxon>Agaricales</taxon>
        <taxon>Agaricineae</taxon>
        <taxon>Hymenogastraceae</taxon>
        <taxon>Gymnopilus</taxon>
    </lineage>
</organism>
<dbReference type="OrthoDB" id="3269456at2759"/>
<reference evidence="1" key="1">
    <citation type="submission" date="2020-11" db="EMBL/GenBank/DDBJ databases">
        <authorList>
            <consortium name="DOE Joint Genome Institute"/>
            <person name="Ahrendt S."/>
            <person name="Riley R."/>
            <person name="Andreopoulos W."/>
            <person name="LaButti K."/>
            <person name="Pangilinan J."/>
            <person name="Ruiz-duenas F.J."/>
            <person name="Barrasa J.M."/>
            <person name="Sanchez-Garcia M."/>
            <person name="Camarero S."/>
            <person name="Miyauchi S."/>
            <person name="Serrano A."/>
            <person name="Linde D."/>
            <person name="Babiker R."/>
            <person name="Drula E."/>
            <person name="Ayuso-Fernandez I."/>
            <person name="Pacheco R."/>
            <person name="Padilla G."/>
            <person name="Ferreira P."/>
            <person name="Barriuso J."/>
            <person name="Kellner H."/>
            <person name="Castanera R."/>
            <person name="Alfaro M."/>
            <person name="Ramirez L."/>
            <person name="Pisabarro A.G."/>
            <person name="Kuo A."/>
            <person name="Tritt A."/>
            <person name="Lipzen A."/>
            <person name="He G."/>
            <person name="Yan M."/>
            <person name="Ng V."/>
            <person name="Cullen D."/>
            <person name="Martin F."/>
            <person name="Rosso M.-N."/>
            <person name="Henrissat B."/>
            <person name="Hibbett D."/>
            <person name="Martinez A.T."/>
            <person name="Grigoriev I.V."/>
        </authorList>
    </citation>
    <scope>NUCLEOTIDE SEQUENCE</scope>
    <source>
        <strain evidence="1">AH 44721</strain>
    </source>
</reference>
<gene>
    <name evidence="1" type="ORF">CPB84DRAFT_1692159</name>
</gene>
<proteinExistence type="predicted"/>
<comment type="caution">
    <text evidence="1">The sequence shown here is derived from an EMBL/GenBank/DDBJ whole genome shotgun (WGS) entry which is preliminary data.</text>
</comment>
<dbReference type="AlphaFoldDB" id="A0A9P5N9N8"/>
<name>A0A9P5N9N8_GYMJU</name>
<protein>
    <submittedName>
        <fullName evidence="1">Uncharacterized protein</fullName>
    </submittedName>
</protein>
<dbReference type="Proteomes" id="UP000724874">
    <property type="component" value="Unassembled WGS sequence"/>
</dbReference>
<evidence type="ECO:0000313" key="1">
    <source>
        <dbReference type="EMBL" id="KAF8871496.1"/>
    </source>
</evidence>
<evidence type="ECO:0000313" key="2">
    <source>
        <dbReference type="Proteomes" id="UP000724874"/>
    </source>
</evidence>
<keyword evidence="2" id="KW-1185">Reference proteome</keyword>
<dbReference type="EMBL" id="JADNYJ010000303">
    <property type="protein sequence ID" value="KAF8871496.1"/>
    <property type="molecule type" value="Genomic_DNA"/>
</dbReference>
<accession>A0A9P5N9N8</accession>
<sequence length="216" mass="24477">MDERDSQAGQQEVILTIQGIIAKKDLPPFEEKISPSSAHIQFLQQSITLIGLDMPMFQRAVDNILKIHAMLGCSIGHNNLEQCSMIGSFDNQASIEMSNQYFTPQKHAGQSQELEIPSYIDPKGYLKNAMGKHHVHIEDNIVHYYELTTDRFGESRFVPTKPIKFQVGDIAEVQVSVILVPLREKKFKSTIVLRSMSLMDGSFTQVRDFHDEVTLN</sequence>